<gene>
    <name evidence="1" type="ORF">TRFO_30944</name>
</gene>
<name>A0A1J4JUB2_9EUKA</name>
<organism evidence="1 2">
    <name type="scientific">Tritrichomonas foetus</name>
    <dbReference type="NCBI Taxonomy" id="1144522"/>
    <lineage>
        <taxon>Eukaryota</taxon>
        <taxon>Metamonada</taxon>
        <taxon>Parabasalia</taxon>
        <taxon>Tritrichomonadida</taxon>
        <taxon>Tritrichomonadidae</taxon>
        <taxon>Tritrichomonas</taxon>
    </lineage>
</organism>
<reference evidence="1" key="1">
    <citation type="submission" date="2016-10" db="EMBL/GenBank/DDBJ databases">
        <authorList>
            <person name="Benchimol M."/>
            <person name="Almeida L.G."/>
            <person name="Vasconcelos A.T."/>
            <person name="Perreira-Neves A."/>
            <person name="Rosa I.A."/>
            <person name="Tasca T."/>
            <person name="Bogo M.R."/>
            <person name="de Souza W."/>
        </authorList>
    </citation>
    <scope>NUCLEOTIDE SEQUENCE [LARGE SCALE GENOMIC DNA]</scope>
    <source>
        <strain evidence="1">K</strain>
    </source>
</reference>
<comment type="caution">
    <text evidence="1">The sequence shown here is derived from an EMBL/GenBank/DDBJ whole genome shotgun (WGS) entry which is preliminary data.</text>
</comment>
<keyword evidence="2" id="KW-1185">Reference proteome</keyword>
<proteinExistence type="predicted"/>
<dbReference type="Proteomes" id="UP000179807">
    <property type="component" value="Unassembled WGS sequence"/>
</dbReference>
<dbReference type="GeneID" id="94842341"/>
<dbReference type="EMBL" id="MLAK01000883">
    <property type="protein sequence ID" value="OHT02064.1"/>
    <property type="molecule type" value="Genomic_DNA"/>
</dbReference>
<dbReference type="VEuPathDB" id="TrichDB:TRFO_30944"/>
<evidence type="ECO:0000313" key="2">
    <source>
        <dbReference type="Proteomes" id="UP000179807"/>
    </source>
</evidence>
<sequence>MKWIKKWIIVKLFKVNSQNFQTRTFKNRLYYFKRTLKNMADEIAPMIDSKVTRHCEFDTFVTRVDKRMKHASGLAIHKNAENIPTTVSKQVKPPTRSLHKSKFYKQQVNALKDRKKEVVDKNSIAKRKVAQELESRLRAYQKREAKGEYALIMEVDTIDIPPDPQEMAFFRYCLVMQNYQEPIYSDQ</sequence>
<dbReference type="AlphaFoldDB" id="A0A1J4JUB2"/>
<dbReference type="RefSeq" id="XP_068355200.1">
    <property type="nucleotide sequence ID" value="XM_068507637.1"/>
</dbReference>
<accession>A0A1J4JUB2</accession>
<protein>
    <submittedName>
        <fullName evidence="1">Uncharacterized protein</fullName>
    </submittedName>
</protein>
<evidence type="ECO:0000313" key="1">
    <source>
        <dbReference type="EMBL" id="OHT02064.1"/>
    </source>
</evidence>